<sequence length="341" mass="38604">MVELHKLLKRQFKKHLGLTEIPDNLKDFITAIDEAYKQNDDDKLMVERSLELSSKELSEMIAELRRTQVELLQREKMASIGQLAAGIAHEINNPLGYINSNINTLNKYINKYLMALSLYKEMTNIPIYNPTEEYANMITKINSFEKQNKFEYINKDIKELMDESTEGLHRIVKIVQGLKDFSRIDFAQDFVDYELNQGVESTLLIANNSIKYTVKLVLQLSDLPVIKALGGEINQVILNIIINAVHAINSTGKHGTIRIATYENDDSVVLEVEDSGIGIPEESLLKIFDPFYTTKKVGEGTGLGLSIAYDIIVNKHKGKIDVRSEIGKGTTFILQIPKVRD</sequence>
<reference evidence="2" key="1">
    <citation type="submission" date="2021-11" db="EMBL/GenBank/DDBJ databases">
        <title>Clostridia strains as spoilage organisms.</title>
        <authorList>
            <person name="Wambui J."/>
            <person name="Stevens M.J.A."/>
            <person name="Stephan R."/>
        </authorList>
    </citation>
    <scope>NUCLEOTIDE SEQUENCE</scope>
    <source>
        <strain evidence="2">CF009</strain>
    </source>
</reference>
<proteinExistence type="predicted"/>
<dbReference type="PROSITE" id="PS50109">
    <property type="entry name" value="HIS_KIN"/>
    <property type="match status" value="1"/>
</dbReference>
<dbReference type="Pfam" id="PF02518">
    <property type="entry name" value="HATPase_c"/>
    <property type="match status" value="1"/>
</dbReference>
<dbReference type="GO" id="GO:0000155">
    <property type="term" value="F:phosphorelay sensor kinase activity"/>
    <property type="evidence" value="ECO:0007669"/>
    <property type="project" value="InterPro"/>
</dbReference>
<dbReference type="SMART" id="SM00387">
    <property type="entry name" value="HATPase_c"/>
    <property type="match status" value="1"/>
</dbReference>
<dbReference type="Proteomes" id="UP001164733">
    <property type="component" value="Chromosome"/>
</dbReference>
<dbReference type="EMBL" id="CP086239">
    <property type="protein sequence ID" value="WAG62634.1"/>
    <property type="molecule type" value="Genomic_DNA"/>
</dbReference>
<dbReference type="CDD" id="cd00082">
    <property type="entry name" value="HisKA"/>
    <property type="match status" value="1"/>
</dbReference>
<name>A0AA47I9N3_9CLOT</name>
<protein>
    <submittedName>
        <fullName evidence="2">Histidine kinase</fullName>
    </submittedName>
</protein>
<dbReference type="PANTHER" id="PTHR43065:SF50">
    <property type="entry name" value="HISTIDINE KINASE"/>
    <property type="match status" value="1"/>
</dbReference>
<dbReference type="AlphaFoldDB" id="A0AA47I9N3"/>
<evidence type="ECO:0000313" key="3">
    <source>
        <dbReference type="Proteomes" id="UP001164733"/>
    </source>
</evidence>
<feature type="domain" description="Histidine kinase" evidence="1">
    <location>
        <begin position="86"/>
        <end position="340"/>
    </location>
</feature>
<keyword evidence="2" id="KW-0808">Transferase</keyword>
<evidence type="ECO:0000313" key="2">
    <source>
        <dbReference type="EMBL" id="WAG62634.1"/>
    </source>
</evidence>
<dbReference type="RefSeq" id="WP_216125404.1">
    <property type="nucleotide sequence ID" value="NZ_CP086239.1"/>
</dbReference>
<dbReference type="InterPro" id="IPR003594">
    <property type="entry name" value="HATPase_dom"/>
</dbReference>
<evidence type="ECO:0000259" key="1">
    <source>
        <dbReference type="PROSITE" id="PS50109"/>
    </source>
</evidence>
<dbReference type="InterPro" id="IPR003661">
    <property type="entry name" value="HisK_dim/P_dom"/>
</dbReference>
<gene>
    <name evidence="2" type="ORF">LL038_10530</name>
</gene>
<accession>A0AA47I9N3</accession>
<dbReference type="InterPro" id="IPR005467">
    <property type="entry name" value="His_kinase_dom"/>
</dbReference>
<dbReference type="PANTHER" id="PTHR43065">
    <property type="entry name" value="SENSOR HISTIDINE KINASE"/>
    <property type="match status" value="1"/>
</dbReference>
<organism evidence="2 3">
    <name type="scientific">Clostridium estertheticum</name>
    <dbReference type="NCBI Taxonomy" id="238834"/>
    <lineage>
        <taxon>Bacteria</taxon>
        <taxon>Bacillati</taxon>
        <taxon>Bacillota</taxon>
        <taxon>Clostridia</taxon>
        <taxon>Eubacteriales</taxon>
        <taxon>Clostridiaceae</taxon>
        <taxon>Clostridium</taxon>
    </lineage>
</organism>
<keyword evidence="2" id="KW-0418">Kinase</keyword>